<name>A0A183NTI4_9TREM</name>
<gene>
    <name evidence="1" type="ORF">SMTD_LOCUS5420</name>
</gene>
<evidence type="ECO:0000313" key="2">
    <source>
        <dbReference type="Proteomes" id="UP000269396"/>
    </source>
</evidence>
<dbReference type="EMBL" id="UZAL01027023">
    <property type="protein sequence ID" value="VDP28541.1"/>
    <property type="molecule type" value="Genomic_DNA"/>
</dbReference>
<dbReference type="Proteomes" id="UP000269396">
    <property type="component" value="Unassembled WGS sequence"/>
</dbReference>
<reference evidence="1 2" key="1">
    <citation type="submission" date="2018-11" db="EMBL/GenBank/DDBJ databases">
        <authorList>
            <consortium name="Pathogen Informatics"/>
        </authorList>
    </citation>
    <scope>NUCLEOTIDE SEQUENCE [LARGE SCALE GENOMIC DNA]</scope>
    <source>
        <strain>Denwood</strain>
        <strain evidence="2">Zambia</strain>
    </source>
</reference>
<keyword evidence="2" id="KW-1185">Reference proteome</keyword>
<accession>A0A183NTI4</accession>
<organism evidence="1 2">
    <name type="scientific">Schistosoma mattheei</name>
    <dbReference type="NCBI Taxonomy" id="31246"/>
    <lineage>
        <taxon>Eukaryota</taxon>
        <taxon>Metazoa</taxon>
        <taxon>Spiralia</taxon>
        <taxon>Lophotrochozoa</taxon>
        <taxon>Platyhelminthes</taxon>
        <taxon>Trematoda</taxon>
        <taxon>Digenea</taxon>
        <taxon>Strigeidida</taxon>
        <taxon>Schistosomatoidea</taxon>
        <taxon>Schistosomatidae</taxon>
        <taxon>Schistosoma</taxon>
    </lineage>
</organism>
<proteinExistence type="predicted"/>
<sequence length="82" mass="9806">MPKHRLCRRAMFYGVGVGWKKARGGQTKTWHKSTKSPTSRLSHIGRCRLPGLDPRWLETMNDFAQNRSQWRRYIHFLYSPKF</sequence>
<protein>
    <submittedName>
        <fullName evidence="1">Uncharacterized protein</fullName>
    </submittedName>
</protein>
<dbReference type="AlphaFoldDB" id="A0A183NTI4"/>
<evidence type="ECO:0000313" key="1">
    <source>
        <dbReference type="EMBL" id="VDP28541.1"/>
    </source>
</evidence>